<accession>A0A4Y2TUQ3</accession>
<evidence type="ECO:0000313" key="2">
    <source>
        <dbReference type="Proteomes" id="UP000499080"/>
    </source>
</evidence>
<organism evidence="1 2">
    <name type="scientific">Araneus ventricosus</name>
    <name type="common">Orbweaver spider</name>
    <name type="synonym">Epeira ventricosa</name>
    <dbReference type="NCBI Taxonomy" id="182803"/>
    <lineage>
        <taxon>Eukaryota</taxon>
        <taxon>Metazoa</taxon>
        <taxon>Ecdysozoa</taxon>
        <taxon>Arthropoda</taxon>
        <taxon>Chelicerata</taxon>
        <taxon>Arachnida</taxon>
        <taxon>Araneae</taxon>
        <taxon>Araneomorphae</taxon>
        <taxon>Entelegynae</taxon>
        <taxon>Araneoidea</taxon>
        <taxon>Araneidae</taxon>
        <taxon>Araneus</taxon>
    </lineage>
</organism>
<name>A0A4Y2TUQ3_ARAVE</name>
<proteinExistence type="predicted"/>
<dbReference type="Proteomes" id="UP000499080">
    <property type="component" value="Unassembled WGS sequence"/>
</dbReference>
<dbReference type="EMBL" id="BGPR01030543">
    <property type="protein sequence ID" value="GBO03127.1"/>
    <property type="molecule type" value="Genomic_DNA"/>
</dbReference>
<keyword evidence="2" id="KW-1185">Reference proteome</keyword>
<reference evidence="1 2" key="1">
    <citation type="journal article" date="2019" name="Sci. Rep.">
        <title>Orb-weaving spider Araneus ventricosus genome elucidates the spidroin gene catalogue.</title>
        <authorList>
            <person name="Kono N."/>
            <person name="Nakamura H."/>
            <person name="Ohtoshi R."/>
            <person name="Moran D.A.P."/>
            <person name="Shinohara A."/>
            <person name="Yoshida Y."/>
            <person name="Fujiwara M."/>
            <person name="Mori M."/>
            <person name="Tomita M."/>
            <person name="Arakawa K."/>
        </authorList>
    </citation>
    <scope>NUCLEOTIDE SEQUENCE [LARGE SCALE GENOMIC DNA]</scope>
</reference>
<sequence>MILDSIKEVPSQLLDAIFNFFYFQVNMYDIISHIPWDIHHCKKNFIRAVGKNPLSSQISAISWENSISFISKDNIPTDIKGQYFNNNLRKDDKNNLNTLVEP</sequence>
<protein>
    <submittedName>
        <fullName evidence="1">Uncharacterized protein</fullName>
    </submittedName>
</protein>
<comment type="caution">
    <text evidence="1">The sequence shown here is derived from an EMBL/GenBank/DDBJ whole genome shotgun (WGS) entry which is preliminary data.</text>
</comment>
<evidence type="ECO:0000313" key="1">
    <source>
        <dbReference type="EMBL" id="GBO03127.1"/>
    </source>
</evidence>
<dbReference type="AlphaFoldDB" id="A0A4Y2TUQ3"/>
<gene>
    <name evidence="1" type="ORF">AVEN_260467_1</name>
</gene>